<feature type="domain" description="Tetrapyrrole biosynthesis uroporphyrinogen III synthase" evidence="1">
    <location>
        <begin position="6"/>
        <end position="81"/>
    </location>
</feature>
<keyword evidence="3" id="KW-1185">Reference proteome</keyword>
<dbReference type="SUPFAM" id="SSF69618">
    <property type="entry name" value="HemD-like"/>
    <property type="match status" value="1"/>
</dbReference>
<comment type="caution">
    <text evidence="2">The sequence shown here is derived from an EMBL/GenBank/DDBJ whole genome shotgun (WGS) entry which is preliminary data.</text>
</comment>
<proteinExistence type="predicted"/>
<name>A0ABN9L264_9NEOB</name>
<dbReference type="EMBL" id="CAUEEQ010005446">
    <property type="protein sequence ID" value="CAJ0928849.1"/>
    <property type="molecule type" value="Genomic_DNA"/>
</dbReference>
<dbReference type="InterPro" id="IPR036108">
    <property type="entry name" value="4pyrrol_syn_uPrphyn_synt_sf"/>
</dbReference>
<reference evidence="2" key="1">
    <citation type="submission" date="2023-07" db="EMBL/GenBank/DDBJ databases">
        <authorList>
            <person name="Stuckert A."/>
        </authorList>
    </citation>
    <scope>NUCLEOTIDE SEQUENCE</scope>
</reference>
<dbReference type="Gene3D" id="3.40.50.10090">
    <property type="match status" value="1"/>
</dbReference>
<accession>A0ABN9L264</accession>
<dbReference type="InterPro" id="IPR003754">
    <property type="entry name" value="4pyrrol_synth_uPrphyn_synth"/>
</dbReference>
<evidence type="ECO:0000313" key="3">
    <source>
        <dbReference type="Proteomes" id="UP001176940"/>
    </source>
</evidence>
<gene>
    <name evidence="2" type="ORF">RIMI_LOCUS3579953</name>
</gene>
<sequence>MDVQRSPNQARTLITEGVPGSVVFFSPSGVKFCLELIHQLSNDRVNQIMFAAIGPTTSEAMVARGLAVSCTAQNPTPQDLADGLKNCLTP</sequence>
<evidence type="ECO:0000313" key="2">
    <source>
        <dbReference type="EMBL" id="CAJ0928849.1"/>
    </source>
</evidence>
<organism evidence="2 3">
    <name type="scientific">Ranitomeya imitator</name>
    <name type="common">mimic poison frog</name>
    <dbReference type="NCBI Taxonomy" id="111125"/>
    <lineage>
        <taxon>Eukaryota</taxon>
        <taxon>Metazoa</taxon>
        <taxon>Chordata</taxon>
        <taxon>Craniata</taxon>
        <taxon>Vertebrata</taxon>
        <taxon>Euteleostomi</taxon>
        <taxon>Amphibia</taxon>
        <taxon>Batrachia</taxon>
        <taxon>Anura</taxon>
        <taxon>Neobatrachia</taxon>
        <taxon>Hyloidea</taxon>
        <taxon>Dendrobatidae</taxon>
        <taxon>Dendrobatinae</taxon>
        <taxon>Ranitomeya</taxon>
    </lineage>
</organism>
<evidence type="ECO:0000259" key="1">
    <source>
        <dbReference type="Pfam" id="PF02602"/>
    </source>
</evidence>
<dbReference type="Pfam" id="PF02602">
    <property type="entry name" value="HEM4"/>
    <property type="match status" value="1"/>
</dbReference>
<protein>
    <recommendedName>
        <fullName evidence="1">Tetrapyrrole biosynthesis uroporphyrinogen III synthase domain-containing protein</fullName>
    </recommendedName>
</protein>
<dbReference type="PANTHER" id="PTHR12390:SF0">
    <property type="entry name" value="UROPORPHYRINOGEN-III SYNTHASE"/>
    <property type="match status" value="1"/>
</dbReference>
<dbReference type="InterPro" id="IPR039793">
    <property type="entry name" value="UROS/Hem4"/>
</dbReference>
<dbReference type="Proteomes" id="UP001176940">
    <property type="component" value="Unassembled WGS sequence"/>
</dbReference>
<dbReference type="PANTHER" id="PTHR12390">
    <property type="entry name" value="UROPORPHYRINOGEN III SYNTHASE"/>
    <property type="match status" value="1"/>
</dbReference>